<comment type="similarity">
    <text evidence="2">Belongs to the peptidase C65 family. Otulin subfamily.</text>
</comment>
<evidence type="ECO:0000256" key="3">
    <source>
        <dbReference type="ARBA" id="ARBA00022490"/>
    </source>
</evidence>
<dbReference type="PRINTS" id="PR02056">
    <property type="entry name" value="PROTEINF105A"/>
</dbReference>
<accession>A0AAV6FTR4</accession>
<dbReference type="GO" id="GO:0004843">
    <property type="term" value="F:cysteine-type deubiquitinase activity"/>
    <property type="evidence" value="ECO:0007669"/>
    <property type="project" value="TreeGrafter"/>
</dbReference>
<reference evidence="5" key="1">
    <citation type="submission" date="2020-10" db="EMBL/GenBank/DDBJ databases">
        <title>Chromosome-scale genome assembly of the Allis shad, Alosa alosa.</title>
        <authorList>
            <person name="Margot Z."/>
            <person name="Christophe K."/>
            <person name="Cabau C."/>
            <person name="Louis A."/>
            <person name="Berthelot C."/>
            <person name="Parey E."/>
            <person name="Roest Crollius H."/>
            <person name="Montfort J."/>
            <person name="Robinson-Rechavi M."/>
            <person name="Bucao C."/>
            <person name="Bouchez O."/>
            <person name="Gislard M."/>
            <person name="Lluch J."/>
            <person name="Milhes M."/>
            <person name="Lampietro C."/>
            <person name="Lopez Roques C."/>
            <person name="Donnadieu C."/>
            <person name="Braasch I."/>
            <person name="Desvignes T."/>
            <person name="Postlethwait J."/>
            <person name="Bobe J."/>
            <person name="Guiguen Y."/>
        </authorList>
    </citation>
    <scope>NUCLEOTIDE SEQUENCE</scope>
    <source>
        <strain evidence="5">M-15738</strain>
        <tissue evidence="5">Blood</tissue>
    </source>
</reference>
<comment type="caution">
    <text evidence="5">The sequence shown here is derived from an EMBL/GenBank/DDBJ whole genome shotgun (WGS) entry which is preliminary data.</text>
</comment>
<dbReference type="PANTHER" id="PTHR33662">
    <property type="entry name" value="OTU DEUBIQUITINASE WITH LINEAR LINKAGE-SPECIFICITY A-RELATED"/>
    <property type="match status" value="1"/>
</dbReference>
<dbReference type="Pfam" id="PF16218">
    <property type="entry name" value="Peptidase_C101"/>
    <property type="match status" value="1"/>
</dbReference>
<dbReference type="Proteomes" id="UP000823561">
    <property type="component" value="Chromosome 19"/>
</dbReference>
<comment type="subcellular location">
    <subcellularLocation>
        <location evidence="1">Cytoplasm</location>
    </subcellularLocation>
</comment>
<evidence type="ECO:0000256" key="1">
    <source>
        <dbReference type="ARBA" id="ARBA00004496"/>
    </source>
</evidence>
<feature type="region of interest" description="Disordered" evidence="4">
    <location>
        <begin position="1"/>
        <end position="72"/>
    </location>
</feature>
<sequence>MGNTVSCCFRPNPRDRREDQEEGQRLHEDIQTQQTSVKTLEGGSVGATRADSSDSPLLTNDEGTGQSKPGLPLPAVKLEDRLVQNPSAEGVVNKAPKGFSLVSEIDAHLDMCGHQSLLDSSKALDDEQDVPLHSSEDERLLTSAMLGTGFPFINAKLAEAISQHRSDSGHSISMEGQPPVSGLDLNSVPTDACARGCAAASAAQDVVFGLSTKSSLGNLLEGLDTPKRSQKKQGVKAKSVPLPKLLAELAELQKVVVSSTGSTDGGLAVNLQDERPGSAGRWSPVSDGSEAWFTCGEDLYYSEEEIEEELARQSVMEMTVPEQDRCSFEPPVGILIHSEREWKEQTTESIIIRNGYAVLSQSFGFVRRVREDNYCALRASLYQTLMSSAQLPDWLQRESFLLIPDELETRYGLIKGWLFPDVCKQTSGIKDDVDLMRHYLSLLRKWWHAAAASPGLEGRRRVCEQLFQGGEDEFGVMEALKLLMLACAVELHAAMERGKDVPIFCWLLFSRYTSSCPRTFLANHLSQVGFSGGMEQVEMCLLGYTLHHTIKVYRLYMANMADFIITHYPDDHIQDWPSVCLVTEDGRHYNVAVGEPACPQEDLSRGPH</sequence>
<keyword evidence="3" id="KW-0963">Cytoplasm</keyword>
<gene>
    <name evidence="5" type="ORF">AALO_G00246940</name>
</gene>
<protein>
    <recommendedName>
        <fullName evidence="7">OTU domain-containing protein</fullName>
    </recommendedName>
</protein>
<proteinExistence type="inferred from homology"/>
<evidence type="ECO:0000313" key="6">
    <source>
        <dbReference type="Proteomes" id="UP000823561"/>
    </source>
</evidence>
<keyword evidence="6" id="KW-1185">Reference proteome</keyword>
<dbReference type="GO" id="GO:1990108">
    <property type="term" value="P:protein linear deubiquitination"/>
    <property type="evidence" value="ECO:0007669"/>
    <property type="project" value="TreeGrafter"/>
</dbReference>
<dbReference type="GO" id="GO:0005737">
    <property type="term" value="C:cytoplasm"/>
    <property type="evidence" value="ECO:0007669"/>
    <property type="project" value="UniProtKB-SubCell"/>
</dbReference>
<dbReference type="InterPro" id="IPR023236">
    <property type="entry name" value="OTULINL"/>
</dbReference>
<evidence type="ECO:0000256" key="4">
    <source>
        <dbReference type="SAM" id="MobiDB-lite"/>
    </source>
</evidence>
<dbReference type="InterPro" id="IPR023235">
    <property type="entry name" value="FAM105"/>
</dbReference>
<evidence type="ECO:0008006" key="7">
    <source>
        <dbReference type="Google" id="ProtNLM"/>
    </source>
</evidence>
<evidence type="ECO:0000256" key="2">
    <source>
        <dbReference type="ARBA" id="ARBA00010267"/>
    </source>
</evidence>
<evidence type="ECO:0000313" key="5">
    <source>
        <dbReference type="EMBL" id="KAG5265839.1"/>
    </source>
</evidence>
<organism evidence="5 6">
    <name type="scientific">Alosa alosa</name>
    <name type="common">allis shad</name>
    <dbReference type="NCBI Taxonomy" id="278164"/>
    <lineage>
        <taxon>Eukaryota</taxon>
        <taxon>Metazoa</taxon>
        <taxon>Chordata</taxon>
        <taxon>Craniata</taxon>
        <taxon>Vertebrata</taxon>
        <taxon>Euteleostomi</taxon>
        <taxon>Actinopterygii</taxon>
        <taxon>Neopterygii</taxon>
        <taxon>Teleostei</taxon>
        <taxon>Clupei</taxon>
        <taxon>Clupeiformes</taxon>
        <taxon>Clupeoidei</taxon>
        <taxon>Clupeidae</taxon>
        <taxon>Alosa</taxon>
    </lineage>
</organism>
<dbReference type="AlphaFoldDB" id="A0AAV6FTR4"/>
<dbReference type="PANTHER" id="PTHR33662:SF3">
    <property type="entry name" value="FIBROUS SHEATH CABYR-BINDING PROTEIN-LIKE-RELATED"/>
    <property type="match status" value="1"/>
</dbReference>
<dbReference type="PRINTS" id="PR02055">
    <property type="entry name" value="PROTEINF105"/>
</dbReference>
<feature type="compositionally biased region" description="Basic and acidic residues" evidence="4">
    <location>
        <begin position="12"/>
        <end position="30"/>
    </location>
</feature>
<dbReference type="EMBL" id="JADWDJ010000019">
    <property type="protein sequence ID" value="KAG5265839.1"/>
    <property type="molecule type" value="Genomic_DNA"/>
</dbReference>
<feature type="compositionally biased region" description="Polar residues" evidence="4">
    <location>
        <begin position="53"/>
        <end position="67"/>
    </location>
</feature>
<name>A0AAV6FTR4_9TELE</name>